<sequence length="275" mass="32101">MAVSNPDNPQTMQQSEQFAKAVENGEKATAAVRSSTMGIVKHRSGWETHLSENLSSKLMPQLPFNNFLRQIGARREQFRKKDMTGNSIRKVLKRASEMEHLFESTWPKTICQALVHLGQIQNFTKAQPLSPNDLDAFEQQIEEFRAFLVQEQRMRGFLSQKPKAHLLLNHFVPFARQHSFLGLLDEQGDEALHSVWRRLEQWWKCMPDADQILQQLEHHFVSNWLLDTGRIAEMKQRLEDQKEDDNFLEHPDDENDEDSVIKYITQTTKTKNQSF</sequence>
<dbReference type="EMBL" id="JBICCN010000121">
    <property type="protein sequence ID" value="KAL3092008.1"/>
    <property type="molecule type" value="Genomic_DNA"/>
</dbReference>
<feature type="region of interest" description="Disordered" evidence="1">
    <location>
        <begin position="241"/>
        <end position="260"/>
    </location>
</feature>
<evidence type="ECO:0000256" key="1">
    <source>
        <dbReference type="SAM" id="MobiDB-lite"/>
    </source>
</evidence>
<organism evidence="2 3">
    <name type="scientific">Heterodera schachtii</name>
    <name type="common">Sugarbeet cyst nematode worm</name>
    <name type="synonym">Tylenchus schachtii</name>
    <dbReference type="NCBI Taxonomy" id="97005"/>
    <lineage>
        <taxon>Eukaryota</taxon>
        <taxon>Metazoa</taxon>
        <taxon>Ecdysozoa</taxon>
        <taxon>Nematoda</taxon>
        <taxon>Chromadorea</taxon>
        <taxon>Rhabditida</taxon>
        <taxon>Tylenchina</taxon>
        <taxon>Tylenchomorpha</taxon>
        <taxon>Tylenchoidea</taxon>
        <taxon>Heteroderidae</taxon>
        <taxon>Heteroderinae</taxon>
        <taxon>Heterodera</taxon>
    </lineage>
</organism>
<feature type="compositionally biased region" description="Basic and acidic residues" evidence="1">
    <location>
        <begin position="241"/>
        <end position="250"/>
    </location>
</feature>
<name>A0ABD2JN33_HETSC</name>
<reference evidence="2 3" key="1">
    <citation type="submission" date="2024-10" db="EMBL/GenBank/DDBJ databases">
        <authorList>
            <person name="Kim D."/>
        </authorList>
    </citation>
    <scope>NUCLEOTIDE SEQUENCE [LARGE SCALE GENOMIC DNA]</scope>
    <source>
        <strain evidence="2">Taebaek</strain>
    </source>
</reference>
<evidence type="ECO:0000313" key="2">
    <source>
        <dbReference type="EMBL" id="KAL3092008.1"/>
    </source>
</evidence>
<comment type="caution">
    <text evidence="2">The sequence shown here is derived from an EMBL/GenBank/DDBJ whole genome shotgun (WGS) entry which is preliminary data.</text>
</comment>
<dbReference type="AlphaFoldDB" id="A0ABD2JN33"/>
<dbReference type="Proteomes" id="UP001620645">
    <property type="component" value="Unassembled WGS sequence"/>
</dbReference>
<gene>
    <name evidence="2" type="ORF">niasHS_005958</name>
</gene>
<accession>A0ABD2JN33</accession>
<keyword evidence="3" id="KW-1185">Reference proteome</keyword>
<dbReference type="PANTHER" id="PTHR31424">
    <property type="entry name" value="PROTEIN CBG23806"/>
    <property type="match status" value="1"/>
</dbReference>
<evidence type="ECO:0000313" key="3">
    <source>
        <dbReference type="Proteomes" id="UP001620645"/>
    </source>
</evidence>
<proteinExistence type="predicted"/>
<protein>
    <submittedName>
        <fullName evidence="2">Uncharacterized protein</fullName>
    </submittedName>
</protein>
<dbReference type="PANTHER" id="PTHR31424:SF3">
    <property type="entry name" value="RING-TYPE DOMAIN-CONTAINING PROTEIN"/>
    <property type="match status" value="1"/>
</dbReference>